<dbReference type="EMBL" id="CP058595">
    <property type="protein sequence ID" value="QLG46038.1"/>
    <property type="molecule type" value="Genomic_DNA"/>
</dbReference>
<evidence type="ECO:0008006" key="3">
    <source>
        <dbReference type="Google" id="ProtNLM"/>
    </source>
</evidence>
<dbReference type="SUPFAM" id="SSF54171">
    <property type="entry name" value="DNA-binding domain"/>
    <property type="match status" value="1"/>
</dbReference>
<gene>
    <name evidence="1" type="ORF">HYG79_12015</name>
</gene>
<dbReference type="AlphaFoldDB" id="A0A7H9ARD0"/>
<protein>
    <recommendedName>
        <fullName evidence="3">DUF2188 domain-containing protein</fullName>
    </recommendedName>
</protein>
<dbReference type="InterPro" id="IPR016177">
    <property type="entry name" value="DNA-bd_dom_sf"/>
</dbReference>
<keyword evidence="2" id="KW-1185">Reference proteome</keyword>
<evidence type="ECO:0000313" key="2">
    <source>
        <dbReference type="Proteomes" id="UP000509302"/>
    </source>
</evidence>
<dbReference type="KEGG" id="cagg:HYG79_12015"/>
<reference evidence="1 2" key="1">
    <citation type="journal article" date="2006" name="Int. J. Syst. Evol. Microbiol.">
        <title>Costertonia aggregata gen. nov., sp. nov., a mesophilic marine bacterium of the family Flavobacteriaceae, isolated from a mature biofilm.</title>
        <authorList>
            <person name="Kwon K.K."/>
            <person name="Lee Y.K."/>
            <person name="Lee H.K."/>
        </authorList>
    </citation>
    <scope>NUCLEOTIDE SEQUENCE [LARGE SCALE GENOMIC DNA]</scope>
    <source>
        <strain evidence="1 2">KCCM 42265</strain>
    </source>
</reference>
<name>A0A7H9ARD0_9FLAO</name>
<dbReference type="Proteomes" id="UP000509302">
    <property type="component" value="Chromosome"/>
</dbReference>
<sequence>MSHTREFSKYEGVAWDEPNNKWVARWNGSHLGLYDEEMEAAIAVQELKDKTA</sequence>
<proteinExistence type="predicted"/>
<evidence type="ECO:0000313" key="1">
    <source>
        <dbReference type="EMBL" id="QLG46038.1"/>
    </source>
</evidence>
<dbReference type="RefSeq" id="WP_179242324.1">
    <property type="nucleotide sequence ID" value="NZ_CP058595.1"/>
</dbReference>
<dbReference type="GO" id="GO:0003677">
    <property type="term" value="F:DNA binding"/>
    <property type="evidence" value="ECO:0007669"/>
    <property type="project" value="InterPro"/>
</dbReference>
<organism evidence="1 2">
    <name type="scientific">Costertonia aggregata</name>
    <dbReference type="NCBI Taxonomy" id="343403"/>
    <lineage>
        <taxon>Bacteria</taxon>
        <taxon>Pseudomonadati</taxon>
        <taxon>Bacteroidota</taxon>
        <taxon>Flavobacteriia</taxon>
        <taxon>Flavobacteriales</taxon>
        <taxon>Flavobacteriaceae</taxon>
        <taxon>Costertonia</taxon>
    </lineage>
</organism>
<accession>A0A7H9ARD0</accession>